<organism evidence="2 3">
    <name type="scientific">Nelumbo nucifera</name>
    <name type="common">Sacred lotus</name>
    <dbReference type="NCBI Taxonomy" id="4432"/>
    <lineage>
        <taxon>Eukaryota</taxon>
        <taxon>Viridiplantae</taxon>
        <taxon>Streptophyta</taxon>
        <taxon>Embryophyta</taxon>
        <taxon>Tracheophyta</taxon>
        <taxon>Spermatophyta</taxon>
        <taxon>Magnoliopsida</taxon>
        <taxon>Proteales</taxon>
        <taxon>Nelumbonaceae</taxon>
        <taxon>Nelumbo</taxon>
    </lineage>
</organism>
<dbReference type="PANTHER" id="PTHR46929">
    <property type="entry name" value="EXPRESSED PROTEIN"/>
    <property type="match status" value="1"/>
</dbReference>
<evidence type="ECO:0000256" key="1">
    <source>
        <dbReference type="SAM" id="MobiDB-lite"/>
    </source>
</evidence>
<reference evidence="3" key="1">
    <citation type="submission" date="2025-08" db="UniProtKB">
        <authorList>
            <consortium name="RefSeq"/>
        </authorList>
    </citation>
    <scope>IDENTIFICATION</scope>
</reference>
<gene>
    <name evidence="3" type="primary">LOC104607492</name>
</gene>
<evidence type="ECO:0000313" key="3">
    <source>
        <dbReference type="RefSeq" id="XP_010271443.1"/>
    </source>
</evidence>
<dbReference type="OMA" id="NEAKAFR"/>
<dbReference type="InterPro" id="IPR024752">
    <property type="entry name" value="Myb/SANT-like_dom"/>
</dbReference>
<dbReference type="OrthoDB" id="76215at2759"/>
<dbReference type="eggNOG" id="ENOG502QWB8">
    <property type="taxonomic scope" value="Eukaryota"/>
</dbReference>
<dbReference type="GeneID" id="104607492"/>
<evidence type="ECO:0000313" key="2">
    <source>
        <dbReference type="Proteomes" id="UP000189703"/>
    </source>
</evidence>
<proteinExistence type="predicted"/>
<dbReference type="AlphaFoldDB" id="A0A1U8ATQ7"/>
<feature type="region of interest" description="Disordered" evidence="1">
    <location>
        <begin position="145"/>
        <end position="219"/>
    </location>
</feature>
<name>A0A1U8ATQ7_NELNU</name>
<protein>
    <submittedName>
        <fullName evidence="3">Uncharacterized protein At2g29880-like</fullName>
    </submittedName>
</protein>
<feature type="compositionally biased region" description="Polar residues" evidence="1">
    <location>
        <begin position="145"/>
        <end position="189"/>
    </location>
</feature>
<dbReference type="Proteomes" id="UP000189703">
    <property type="component" value="Unplaced"/>
</dbReference>
<keyword evidence="2" id="KW-1185">Reference proteome</keyword>
<dbReference type="Pfam" id="PF12776">
    <property type="entry name" value="Myb_DNA-bind_3"/>
    <property type="match status" value="1"/>
</dbReference>
<dbReference type="RefSeq" id="XP_010271443.1">
    <property type="nucleotide sequence ID" value="XM_010273141.2"/>
</dbReference>
<dbReference type="PANTHER" id="PTHR46929:SF2">
    <property type="entry name" value="MYB_SANT-LIKE DOMAIN-CONTAINING PROTEIN"/>
    <property type="match status" value="1"/>
</dbReference>
<sequence>MSLSQDASQVRPKAEWTPSRDAYLVQLFVEQYNSGKTSLNGLKPEVFKDVARDFNEKFALNFEDRQIKNRYNVLKKDYGIVKTLLSTSGFSWDETRQVVVAQDDVWERYTVVHNEAKAFRRKGFPLYNQLSIIFGGARANGKCQISSGAQATPEEGNSNTETFQASEPTAQPAQEANANLEKSSSSFDSIFNVEETQPKKRGSDVPTSSHRSKRVRRKAEDKIADALHEIAMASKLRATRKAELNEKTLYQKCIEELQEILELDDSEFAKAVNVLKEDKNAIAFITIKGPRRLTWLRSLWSAQ</sequence>
<dbReference type="KEGG" id="nnu:104607492"/>
<accession>A0A1U8ATQ7</accession>